<sequence length="249" mass="29071">MEHLVIIYYLELPCYRSKCFSSVLALDTPVRQSIMDMWMNNLLLCVFVLLIASDDRLAYGFSIPEYTQVTYAVKRKMQRAELMKLTYQSSEKIAHDIATQMCARIISVLQQSYQVLHNMNLAGGQVNDTVGNAFAMVVENTPLLMELALLFPDAVHNEMDNQAEAMSTLRWAVDFTRKTGLLMKEEFMMYGVAEQELYLVPRTKDYTNPYTYRQKMIREREAAKLKRQEEKKRKRKHIKGPKITPREEF</sequence>
<organism evidence="2 3">
    <name type="scientific">Calicophoron daubneyi</name>
    <name type="common">Rumen fluke</name>
    <name type="synonym">Paramphistomum daubneyi</name>
    <dbReference type="NCBI Taxonomy" id="300641"/>
    <lineage>
        <taxon>Eukaryota</taxon>
        <taxon>Metazoa</taxon>
        <taxon>Spiralia</taxon>
        <taxon>Lophotrochozoa</taxon>
        <taxon>Platyhelminthes</taxon>
        <taxon>Trematoda</taxon>
        <taxon>Digenea</taxon>
        <taxon>Plagiorchiida</taxon>
        <taxon>Pronocephalata</taxon>
        <taxon>Paramphistomoidea</taxon>
        <taxon>Paramphistomidae</taxon>
        <taxon>Calicophoron</taxon>
    </lineage>
</organism>
<feature type="region of interest" description="Disordered" evidence="1">
    <location>
        <begin position="225"/>
        <end position="249"/>
    </location>
</feature>
<dbReference type="InterPro" id="IPR026321">
    <property type="entry name" value="CC134"/>
</dbReference>
<comment type="caution">
    <text evidence="2">The sequence shown here is derived from an EMBL/GenBank/DDBJ whole genome shotgun (WGS) entry which is preliminary data.</text>
</comment>
<proteinExistence type="predicted"/>
<accession>A0AAV2TPZ4</accession>
<dbReference type="PANTHER" id="PTHR14735">
    <property type="entry name" value="COILED-COIL DOMAIN-CONTAINING PROTEIN 134"/>
    <property type="match status" value="1"/>
</dbReference>
<dbReference type="Pfam" id="PF15002">
    <property type="entry name" value="ERK-JNK_inhib"/>
    <property type="match status" value="1"/>
</dbReference>
<gene>
    <name evidence="2" type="ORF">CDAUBV1_LOCUS13357</name>
</gene>
<dbReference type="Proteomes" id="UP001497525">
    <property type="component" value="Unassembled WGS sequence"/>
</dbReference>
<protein>
    <recommendedName>
        <fullName evidence="4">Coiled-coil domain-containing protein 134</fullName>
    </recommendedName>
</protein>
<evidence type="ECO:0000313" key="3">
    <source>
        <dbReference type="Proteomes" id="UP001497525"/>
    </source>
</evidence>
<evidence type="ECO:0000313" key="2">
    <source>
        <dbReference type="EMBL" id="CAL5138527.1"/>
    </source>
</evidence>
<name>A0AAV2TPZ4_CALDB</name>
<dbReference type="AlphaFoldDB" id="A0AAV2TPZ4"/>
<reference evidence="2" key="1">
    <citation type="submission" date="2024-06" db="EMBL/GenBank/DDBJ databases">
        <authorList>
            <person name="Liu X."/>
            <person name="Lenzi L."/>
            <person name="Haldenby T S."/>
            <person name="Uol C."/>
        </authorList>
    </citation>
    <scope>NUCLEOTIDE SEQUENCE</scope>
</reference>
<evidence type="ECO:0000256" key="1">
    <source>
        <dbReference type="SAM" id="MobiDB-lite"/>
    </source>
</evidence>
<dbReference type="EMBL" id="CAXLJL010000501">
    <property type="protein sequence ID" value="CAL5138527.1"/>
    <property type="molecule type" value="Genomic_DNA"/>
</dbReference>
<dbReference type="PANTHER" id="PTHR14735:SF1">
    <property type="entry name" value="COILED-COIL DOMAIN-CONTAINING PROTEIN 134"/>
    <property type="match status" value="1"/>
</dbReference>
<evidence type="ECO:0008006" key="4">
    <source>
        <dbReference type="Google" id="ProtNLM"/>
    </source>
</evidence>